<evidence type="ECO:0000313" key="12">
    <source>
        <dbReference type="Proteomes" id="UP000291269"/>
    </source>
</evidence>
<evidence type="ECO:0000256" key="6">
    <source>
        <dbReference type="ARBA" id="ARBA00022679"/>
    </source>
</evidence>
<accession>A0A4Q2KH87</accession>
<dbReference type="EMBL" id="SDOZ01000002">
    <property type="protein sequence ID" value="RXZ62341.1"/>
    <property type="molecule type" value="Genomic_DNA"/>
</dbReference>
<dbReference type="GO" id="GO:0005829">
    <property type="term" value="C:cytosol"/>
    <property type="evidence" value="ECO:0007669"/>
    <property type="project" value="TreeGrafter"/>
</dbReference>
<dbReference type="PANTHER" id="PTHR30573:SF0">
    <property type="entry name" value="QUINOLINATE SYNTHASE, CHLOROPLASTIC"/>
    <property type="match status" value="1"/>
</dbReference>
<organism evidence="11 12">
    <name type="scientific">Candidatus Borkfalkia ceftriaxoniphila</name>
    <dbReference type="NCBI Taxonomy" id="2508949"/>
    <lineage>
        <taxon>Bacteria</taxon>
        <taxon>Bacillati</taxon>
        <taxon>Bacillota</taxon>
        <taxon>Clostridia</taxon>
        <taxon>Christensenellales</taxon>
        <taxon>Christensenellaceae</taxon>
        <taxon>Candidatus Borkfalkia</taxon>
    </lineage>
</organism>
<keyword evidence="8" id="KW-0408">Iron</keyword>
<evidence type="ECO:0000256" key="4">
    <source>
        <dbReference type="ARBA" id="ARBA00022485"/>
    </source>
</evidence>
<sequence length="304" mass="32932">MESVQAKIQRLKTEKNAVILAHYYVPDEVQSAADFVGDSFYLAKVAAETKADVLVFCGVQFMGESAKVLNPDKKVLLPELSADCPMAHMASIGQIEELKKSVPDLAVVCYINSTAQLKAHCDVCVTSSNALKIVRALKQKNILFIPDDNLGHYIASFLPEKKFFFCGGCCPIHANLRESAVLAAKAAHPRAEVLAHPECRAGVLALASYTGSTAGIIEYARQSASREFIVCTENGVLFELKNACPEKFFYTTEGGMCCPDMKTITLDKVLSCLESGCGEVTLAASVAENALRPLKAMLEIAERK</sequence>
<comment type="pathway">
    <text evidence="2">Cofactor biosynthesis; NAD(+) biosynthesis; quinolinate from iminoaspartate: step 1/1.</text>
</comment>
<dbReference type="UniPathway" id="UPA00253">
    <property type="reaction ID" value="UER00327"/>
</dbReference>
<dbReference type="OrthoDB" id="9801204at2"/>
<dbReference type="NCBIfam" id="TIGR00550">
    <property type="entry name" value="nadA"/>
    <property type="match status" value="1"/>
</dbReference>
<evidence type="ECO:0000256" key="5">
    <source>
        <dbReference type="ARBA" id="ARBA00022642"/>
    </source>
</evidence>
<evidence type="ECO:0000256" key="3">
    <source>
        <dbReference type="ARBA" id="ARBA00012669"/>
    </source>
</evidence>
<dbReference type="InterPro" id="IPR003473">
    <property type="entry name" value="NadA"/>
</dbReference>
<dbReference type="Proteomes" id="UP000291269">
    <property type="component" value="Unassembled WGS sequence"/>
</dbReference>
<gene>
    <name evidence="11" type="primary">nadA</name>
    <name evidence="11" type="ORF">ESZ91_08080</name>
</gene>
<dbReference type="NCBIfam" id="NF006878">
    <property type="entry name" value="PRK09375.1-2"/>
    <property type="match status" value="1"/>
</dbReference>
<dbReference type="Pfam" id="PF02445">
    <property type="entry name" value="NadA"/>
    <property type="match status" value="1"/>
</dbReference>
<comment type="caution">
    <text evidence="11">The sequence shown here is derived from an EMBL/GenBank/DDBJ whole genome shotgun (WGS) entry which is preliminary data.</text>
</comment>
<keyword evidence="4" id="KW-0004">4Fe-4S</keyword>
<dbReference type="AlphaFoldDB" id="A0A4Q2KH87"/>
<evidence type="ECO:0000313" key="11">
    <source>
        <dbReference type="EMBL" id="RXZ62341.1"/>
    </source>
</evidence>
<keyword evidence="6" id="KW-0808">Transferase</keyword>
<comment type="cofactor">
    <cofactor evidence="1">
        <name>[4Fe-4S] cluster</name>
        <dbReference type="ChEBI" id="CHEBI:49883"/>
    </cofactor>
</comment>
<evidence type="ECO:0000256" key="9">
    <source>
        <dbReference type="ARBA" id="ARBA00023014"/>
    </source>
</evidence>
<reference evidence="11 12" key="1">
    <citation type="journal article" date="2019" name="Gut">
        <title>Antibiotics-induced monodominance of a novel gut bacterial order.</title>
        <authorList>
            <person name="Hildebrand F."/>
            <person name="Moitinho-Silva L."/>
            <person name="Blasche S."/>
            <person name="Jahn M.T."/>
            <person name="Gossmann T.I."/>
            <person name="Heuerta-Cepas J."/>
            <person name="Hercog R."/>
            <person name="Luetge M."/>
            <person name="Bahram M."/>
            <person name="Pryszlak A."/>
            <person name="Alves R.J."/>
            <person name="Waszak S.M."/>
            <person name="Zhu A."/>
            <person name="Ye L."/>
            <person name="Costea P.I."/>
            <person name="Aalvink S."/>
            <person name="Belzer C."/>
            <person name="Forslund S.K."/>
            <person name="Sunagawa S."/>
            <person name="Hentschel U."/>
            <person name="Merten C."/>
            <person name="Patil K.R."/>
            <person name="Benes V."/>
            <person name="Bork P."/>
        </authorList>
    </citation>
    <scope>NUCLEOTIDE SEQUENCE [LARGE SCALE GENOMIC DNA]</scope>
    <source>
        <strain evidence="11 12">HDS1380</strain>
    </source>
</reference>
<dbReference type="InterPro" id="IPR036094">
    <property type="entry name" value="NadA_sf"/>
</dbReference>
<keyword evidence="5" id="KW-0662">Pyridine nucleotide biosynthesis</keyword>
<dbReference type="GO" id="GO:0046872">
    <property type="term" value="F:metal ion binding"/>
    <property type="evidence" value="ECO:0007669"/>
    <property type="project" value="UniProtKB-KW"/>
</dbReference>
<dbReference type="GO" id="GO:0051539">
    <property type="term" value="F:4 iron, 4 sulfur cluster binding"/>
    <property type="evidence" value="ECO:0007669"/>
    <property type="project" value="UniProtKB-KW"/>
</dbReference>
<dbReference type="RefSeq" id="WP_129225959.1">
    <property type="nucleotide sequence ID" value="NZ_SDOZ01000002.1"/>
</dbReference>
<dbReference type="Gene3D" id="3.40.50.10800">
    <property type="entry name" value="NadA-like"/>
    <property type="match status" value="3"/>
</dbReference>
<dbReference type="EC" id="2.5.1.72" evidence="3 10"/>
<protein>
    <recommendedName>
        <fullName evidence="3 10">Quinolinate synthase</fullName>
        <ecNumber evidence="3 10">2.5.1.72</ecNumber>
    </recommendedName>
</protein>
<evidence type="ECO:0000256" key="2">
    <source>
        <dbReference type="ARBA" id="ARBA00005065"/>
    </source>
</evidence>
<keyword evidence="12" id="KW-1185">Reference proteome</keyword>
<dbReference type="GO" id="GO:0034628">
    <property type="term" value="P:'de novo' NAD+ biosynthetic process from L-aspartate"/>
    <property type="evidence" value="ECO:0007669"/>
    <property type="project" value="TreeGrafter"/>
</dbReference>
<dbReference type="SUPFAM" id="SSF142754">
    <property type="entry name" value="NadA-like"/>
    <property type="match status" value="1"/>
</dbReference>
<evidence type="ECO:0000256" key="10">
    <source>
        <dbReference type="NCBIfam" id="TIGR00550"/>
    </source>
</evidence>
<dbReference type="GO" id="GO:0008987">
    <property type="term" value="F:quinolinate synthetase A activity"/>
    <property type="evidence" value="ECO:0007669"/>
    <property type="project" value="UniProtKB-UniRule"/>
</dbReference>
<dbReference type="PANTHER" id="PTHR30573">
    <property type="entry name" value="QUINOLINATE SYNTHETASE A"/>
    <property type="match status" value="1"/>
</dbReference>
<keyword evidence="9" id="KW-0411">Iron-sulfur</keyword>
<name>A0A4Q2KH87_9FIRM</name>
<evidence type="ECO:0000256" key="8">
    <source>
        <dbReference type="ARBA" id="ARBA00023004"/>
    </source>
</evidence>
<proteinExistence type="predicted"/>
<evidence type="ECO:0000256" key="7">
    <source>
        <dbReference type="ARBA" id="ARBA00022723"/>
    </source>
</evidence>
<evidence type="ECO:0000256" key="1">
    <source>
        <dbReference type="ARBA" id="ARBA00001966"/>
    </source>
</evidence>
<keyword evidence="7" id="KW-0479">Metal-binding</keyword>